<feature type="transmembrane region" description="Helical" evidence="6">
    <location>
        <begin position="60"/>
        <end position="85"/>
    </location>
</feature>
<dbReference type="PANTHER" id="PTHR30520">
    <property type="entry name" value="FORMATE TRANSPORTER-RELATED"/>
    <property type="match status" value="1"/>
</dbReference>
<organism evidence="7 8">
    <name type="scientific">Algoriphagus ornithinivorans</name>
    <dbReference type="NCBI Taxonomy" id="226506"/>
    <lineage>
        <taxon>Bacteria</taxon>
        <taxon>Pseudomonadati</taxon>
        <taxon>Bacteroidota</taxon>
        <taxon>Cytophagia</taxon>
        <taxon>Cytophagales</taxon>
        <taxon>Cyclobacteriaceae</taxon>
        <taxon>Algoriphagus</taxon>
    </lineage>
</organism>
<gene>
    <name evidence="7" type="ORF">SAMN04488519_110113</name>
</gene>
<feature type="transmembrane region" description="Helical" evidence="6">
    <location>
        <begin position="187"/>
        <end position="211"/>
    </location>
</feature>
<dbReference type="Proteomes" id="UP000199564">
    <property type="component" value="Unassembled WGS sequence"/>
</dbReference>
<keyword evidence="2 6" id="KW-0812">Transmembrane</keyword>
<feature type="region of interest" description="Disordered" evidence="5">
    <location>
        <begin position="1"/>
        <end position="37"/>
    </location>
</feature>
<feature type="transmembrane region" description="Helical" evidence="6">
    <location>
        <begin position="218"/>
        <end position="238"/>
    </location>
</feature>
<reference evidence="8" key="1">
    <citation type="submission" date="2016-10" db="EMBL/GenBank/DDBJ databases">
        <authorList>
            <person name="Varghese N."/>
            <person name="Submissions S."/>
        </authorList>
    </citation>
    <scope>NUCLEOTIDE SEQUENCE [LARGE SCALE GENOMIC DNA]</scope>
    <source>
        <strain evidence="8">DSM 15282</strain>
    </source>
</reference>
<dbReference type="Pfam" id="PF01226">
    <property type="entry name" value="Form_Nir_trans"/>
    <property type="match status" value="1"/>
</dbReference>
<dbReference type="PANTHER" id="PTHR30520:SF2">
    <property type="entry name" value="INNER MEMBRANE PROTEIN YFDC"/>
    <property type="match status" value="1"/>
</dbReference>
<dbReference type="InterPro" id="IPR000292">
    <property type="entry name" value="For/NO2_transpt"/>
</dbReference>
<evidence type="ECO:0000256" key="5">
    <source>
        <dbReference type="SAM" id="MobiDB-lite"/>
    </source>
</evidence>
<evidence type="ECO:0000256" key="4">
    <source>
        <dbReference type="ARBA" id="ARBA00023136"/>
    </source>
</evidence>
<dbReference type="RefSeq" id="WP_091655229.1">
    <property type="nucleotide sequence ID" value="NZ_FOVW01000010.1"/>
</dbReference>
<dbReference type="STRING" id="226506.SAMN04488519_110113"/>
<evidence type="ECO:0000256" key="6">
    <source>
        <dbReference type="SAM" id="Phobius"/>
    </source>
</evidence>
<evidence type="ECO:0000256" key="1">
    <source>
        <dbReference type="ARBA" id="ARBA00004141"/>
    </source>
</evidence>
<evidence type="ECO:0000313" key="8">
    <source>
        <dbReference type="Proteomes" id="UP000199564"/>
    </source>
</evidence>
<dbReference type="AlphaFoldDB" id="A0A1I5IYT4"/>
<evidence type="ECO:0000256" key="3">
    <source>
        <dbReference type="ARBA" id="ARBA00022989"/>
    </source>
</evidence>
<proteinExistence type="predicted"/>
<dbReference type="InterPro" id="IPR023271">
    <property type="entry name" value="Aquaporin-like"/>
</dbReference>
<keyword evidence="8" id="KW-1185">Reference proteome</keyword>
<protein>
    <submittedName>
        <fullName evidence="7">Formate/nitrite transporter FocA, FNT family</fullName>
    </submittedName>
</protein>
<keyword evidence="3 6" id="KW-1133">Transmembrane helix</keyword>
<feature type="transmembrane region" description="Helical" evidence="6">
    <location>
        <begin position="97"/>
        <end position="118"/>
    </location>
</feature>
<sequence>MIWKKEKSPEQQEKERQREIDKEIHNSAEEKKDGTKTHGEVLRDQITDALKTYDKNSSSILLSSLTAGMEIGFSYLLLATLFYFLEGKMAEDTIFKMIAFVYPMGFILVVLGQSILFTEQTALLTLPVLNKKRTPLSMLKLWGLVISGNLVGGYFIGLLLVWLGPRLEIFDLHVIETIALHVLKAKIHVILVSAMVAGWLMGLLSWLLASFRDTISQIVIIFLITSVLSFASLHHSIIGNIEVFTGMISSDKVHLIDYLSFQSTALLGNAFGGAIFVALLKYRAFVFNIGK</sequence>
<feature type="transmembrane region" description="Helical" evidence="6">
    <location>
        <begin position="139"/>
        <end position="163"/>
    </location>
</feature>
<name>A0A1I5IYT4_9BACT</name>
<feature type="transmembrane region" description="Helical" evidence="6">
    <location>
        <begin position="258"/>
        <end position="280"/>
    </location>
</feature>
<evidence type="ECO:0000256" key="2">
    <source>
        <dbReference type="ARBA" id="ARBA00022692"/>
    </source>
</evidence>
<dbReference type="GO" id="GO:0005886">
    <property type="term" value="C:plasma membrane"/>
    <property type="evidence" value="ECO:0007669"/>
    <property type="project" value="TreeGrafter"/>
</dbReference>
<dbReference type="GO" id="GO:0015499">
    <property type="term" value="F:formate transmembrane transporter activity"/>
    <property type="evidence" value="ECO:0007669"/>
    <property type="project" value="TreeGrafter"/>
</dbReference>
<evidence type="ECO:0000313" key="7">
    <source>
        <dbReference type="EMBL" id="SFO65326.1"/>
    </source>
</evidence>
<dbReference type="EMBL" id="FOVW01000010">
    <property type="protein sequence ID" value="SFO65326.1"/>
    <property type="molecule type" value="Genomic_DNA"/>
</dbReference>
<accession>A0A1I5IYT4</accession>
<comment type="subcellular location">
    <subcellularLocation>
        <location evidence="1">Membrane</location>
        <topology evidence="1">Multi-pass membrane protein</topology>
    </subcellularLocation>
</comment>
<keyword evidence="4 6" id="KW-0472">Membrane</keyword>
<dbReference type="Gene3D" id="1.20.1080.10">
    <property type="entry name" value="Glycerol uptake facilitator protein"/>
    <property type="match status" value="1"/>
</dbReference>